<accession>A0A4Q8ABA0</accession>
<keyword evidence="4 6" id="KW-1133">Transmembrane helix</keyword>
<feature type="transmembrane region" description="Helical" evidence="6">
    <location>
        <begin position="54"/>
        <end position="78"/>
    </location>
</feature>
<dbReference type="OrthoDB" id="5118998at2"/>
<evidence type="ECO:0000259" key="7">
    <source>
        <dbReference type="Pfam" id="PF02687"/>
    </source>
</evidence>
<feature type="transmembrane region" description="Helical" evidence="6">
    <location>
        <begin position="113"/>
        <end position="137"/>
    </location>
</feature>
<feature type="transmembrane region" description="Helical" evidence="6">
    <location>
        <begin position="408"/>
        <end position="428"/>
    </location>
</feature>
<feature type="domain" description="ABC3 transporter permease C-terminal" evidence="7">
    <location>
        <begin position="62"/>
        <end position="174"/>
    </location>
</feature>
<feature type="transmembrane region" description="Helical" evidence="6">
    <location>
        <begin position="149"/>
        <end position="173"/>
    </location>
</feature>
<gene>
    <name evidence="8" type="ORF">EV380_0484</name>
</gene>
<evidence type="ECO:0000256" key="5">
    <source>
        <dbReference type="ARBA" id="ARBA00023136"/>
    </source>
</evidence>
<keyword evidence="3 6" id="KW-0812">Transmembrane</keyword>
<evidence type="ECO:0000256" key="6">
    <source>
        <dbReference type="SAM" id="Phobius"/>
    </source>
</evidence>
<name>A0A4Q8ABA0_9MICC</name>
<evidence type="ECO:0000256" key="1">
    <source>
        <dbReference type="ARBA" id="ARBA00004651"/>
    </source>
</evidence>
<evidence type="ECO:0000256" key="3">
    <source>
        <dbReference type="ARBA" id="ARBA00022692"/>
    </source>
</evidence>
<feature type="transmembrane region" description="Helical" evidence="6">
    <location>
        <begin position="321"/>
        <end position="342"/>
    </location>
</feature>
<feature type="transmembrane region" description="Helical" evidence="6">
    <location>
        <begin position="376"/>
        <end position="402"/>
    </location>
</feature>
<dbReference type="AlphaFoldDB" id="A0A4Q8ABA0"/>
<comment type="subcellular location">
    <subcellularLocation>
        <location evidence="1">Cell membrane</location>
        <topology evidence="1">Multi-pass membrane protein</topology>
    </subcellularLocation>
</comment>
<evidence type="ECO:0000313" key="9">
    <source>
        <dbReference type="Proteomes" id="UP000292685"/>
    </source>
</evidence>
<feature type="transmembrane region" description="Helical" evidence="6">
    <location>
        <begin position="275"/>
        <end position="301"/>
    </location>
</feature>
<evidence type="ECO:0000256" key="4">
    <source>
        <dbReference type="ARBA" id="ARBA00022989"/>
    </source>
</evidence>
<protein>
    <submittedName>
        <fullName evidence="8">FtsX-like permease family protein</fullName>
    </submittedName>
</protein>
<evidence type="ECO:0000256" key="2">
    <source>
        <dbReference type="ARBA" id="ARBA00022475"/>
    </source>
</evidence>
<dbReference type="Proteomes" id="UP000292685">
    <property type="component" value="Unassembled WGS sequence"/>
</dbReference>
<dbReference type="Pfam" id="PF02687">
    <property type="entry name" value="FtsX"/>
    <property type="match status" value="1"/>
</dbReference>
<keyword evidence="5 6" id="KW-0472">Membrane</keyword>
<dbReference type="GO" id="GO:0005886">
    <property type="term" value="C:plasma membrane"/>
    <property type="evidence" value="ECO:0007669"/>
    <property type="project" value="UniProtKB-SubCell"/>
</dbReference>
<dbReference type="RefSeq" id="WP_130449085.1">
    <property type="nucleotide sequence ID" value="NZ_SHLA01000001.1"/>
</dbReference>
<evidence type="ECO:0000313" key="8">
    <source>
        <dbReference type="EMBL" id="RZU60931.1"/>
    </source>
</evidence>
<proteinExistence type="predicted"/>
<comment type="caution">
    <text evidence="8">The sequence shown here is derived from an EMBL/GenBank/DDBJ whole genome shotgun (WGS) entry which is preliminary data.</text>
</comment>
<dbReference type="InterPro" id="IPR003838">
    <property type="entry name" value="ABC3_permease_C"/>
</dbReference>
<reference evidence="8 9" key="1">
    <citation type="submission" date="2019-02" db="EMBL/GenBank/DDBJ databases">
        <title>Sequencing the genomes of 1000 actinobacteria strains.</title>
        <authorList>
            <person name="Klenk H.-P."/>
        </authorList>
    </citation>
    <scope>NUCLEOTIDE SEQUENCE [LARGE SCALE GENOMIC DNA]</scope>
    <source>
        <strain evidence="8 9">DSM 17364</strain>
    </source>
</reference>
<dbReference type="EMBL" id="SHLA01000001">
    <property type="protein sequence ID" value="RZU60931.1"/>
    <property type="molecule type" value="Genomic_DNA"/>
</dbReference>
<sequence>MNIGLFRMLLRPSRLGMNAVLLPAAGFTVVTTVTLGTMSIVLRLWAVPDNAFRAYALLGGALMVFLVVPLVSLVNAATRLSTRRRDDRLSTLRLLGASSGLLRRLGIAEMATIAALGILAGTLVYFATAPLLALIPLQGKTVLPGDAWLPWQAILGVTALVELLVVAIVVSGLRRVEVSPLEVRIHATPRGARVRELLVGIGVIIVGLVVMQLVGQNWGATGIAIGYVIALSAIMTAMNLTGPVLTSWIAWLRLRSATRLEHILASRSVLEDPKAAWRQVGPVGIATFIVVPAGSVLGYLNTIAMNSDAVGSAELMLFADFRTAAVIATVTAFLIVGCSVGITQAAEILDRRATYVALNRIGVSGDLMQSARRRAVWIPLSVAAIGAAALSTALMFMVVVISLASSPLFILGVVLLLVLGVLFVFAAVQATRPVLTRVLASPEQSL</sequence>
<feature type="transmembrane region" description="Helical" evidence="6">
    <location>
        <begin position="194"/>
        <end position="215"/>
    </location>
</feature>
<feature type="transmembrane region" description="Helical" evidence="6">
    <location>
        <begin position="20"/>
        <end position="42"/>
    </location>
</feature>
<keyword evidence="9" id="KW-1185">Reference proteome</keyword>
<feature type="transmembrane region" description="Helical" evidence="6">
    <location>
        <begin position="227"/>
        <end position="254"/>
    </location>
</feature>
<organism evidence="8 9">
    <name type="scientific">Zhihengliuella halotolerans</name>
    <dbReference type="NCBI Taxonomy" id="370736"/>
    <lineage>
        <taxon>Bacteria</taxon>
        <taxon>Bacillati</taxon>
        <taxon>Actinomycetota</taxon>
        <taxon>Actinomycetes</taxon>
        <taxon>Micrococcales</taxon>
        <taxon>Micrococcaceae</taxon>
        <taxon>Zhihengliuella</taxon>
    </lineage>
</organism>
<keyword evidence="2" id="KW-1003">Cell membrane</keyword>